<proteinExistence type="predicted"/>
<dbReference type="RefSeq" id="WP_122724835.1">
    <property type="nucleotide sequence ID" value="NZ_JBLZNT010000009.1"/>
</dbReference>
<sequence>MLPRGQKTPRPVFRKVVGLVLVIPLLAPLMPLPPIGLGGLKSIATVAGSIYGAWYARQHASRGLTIGAAIIALLNVGSLVALSTPSIAWFIFLVSWVYGSGNWIHWRF</sequence>
<dbReference type="EMBL" id="MOAZ01000012">
    <property type="protein sequence ID" value="ROM50346.1"/>
    <property type="molecule type" value="Genomic_DNA"/>
</dbReference>
<comment type="caution">
    <text evidence="2">The sequence shown here is derived from an EMBL/GenBank/DDBJ whole genome shotgun (WGS) entry which is preliminary data.</text>
</comment>
<evidence type="ECO:0000313" key="2">
    <source>
        <dbReference type="EMBL" id="ROM50346.1"/>
    </source>
</evidence>
<keyword evidence="1" id="KW-1133">Transmembrane helix</keyword>
<feature type="transmembrane region" description="Helical" evidence="1">
    <location>
        <begin position="35"/>
        <end position="56"/>
    </location>
</feature>
<feature type="transmembrane region" description="Helical" evidence="1">
    <location>
        <begin position="63"/>
        <end position="81"/>
    </location>
</feature>
<keyword evidence="1" id="KW-0472">Membrane</keyword>
<gene>
    <name evidence="2" type="ORF">BK649_16390</name>
</gene>
<reference evidence="2 3" key="1">
    <citation type="submission" date="2016-10" db="EMBL/GenBank/DDBJ databases">
        <title>Comparative genome analysis of multiple Pseudomonas spp. focuses on biocontrol and plant growth promoting traits.</title>
        <authorList>
            <person name="Tao X.-Y."/>
            <person name="Taylor C.G."/>
        </authorList>
    </citation>
    <scope>NUCLEOTIDE SEQUENCE [LARGE SCALE GENOMIC DNA]</scope>
    <source>
        <strain evidence="2 3">36C8</strain>
    </source>
</reference>
<accession>A0A423F6C6</accession>
<name>A0A423F6C6_9PSED</name>
<feature type="transmembrane region" description="Helical" evidence="1">
    <location>
        <begin position="12"/>
        <end position="29"/>
    </location>
</feature>
<evidence type="ECO:0000256" key="1">
    <source>
        <dbReference type="SAM" id="Phobius"/>
    </source>
</evidence>
<dbReference type="Proteomes" id="UP000283389">
    <property type="component" value="Unassembled WGS sequence"/>
</dbReference>
<keyword evidence="1" id="KW-0812">Transmembrane</keyword>
<organism evidence="2 3">
    <name type="scientific">Pseudomonas canadensis</name>
    <dbReference type="NCBI Taxonomy" id="915099"/>
    <lineage>
        <taxon>Bacteria</taxon>
        <taxon>Pseudomonadati</taxon>
        <taxon>Pseudomonadota</taxon>
        <taxon>Gammaproteobacteria</taxon>
        <taxon>Pseudomonadales</taxon>
        <taxon>Pseudomonadaceae</taxon>
        <taxon>Pseudomonas</taxon>
    </lineage>
</organism>
<evidence type="ECO:0000313" key="3">
    <source>
        <dbReference type="Proteomes" id="UP000283389"/>
    </source>
</evidence>
<dbReference type="AlphaFoldDB" id="A0A423F6C6"/>
<protein>
    <submittedName>
        <fullName evidence="2">Uncharacterized protein</fullName>
    </submittedName>
</protein>
<feature type="transmembrane region" description="Helical" evidence="1">
    <location>
        <begin position="87"/>
        <end position="106"/>
    </location>
</feature>